<protein>
    <submittedName>
        <fullName evidence="13">Uncharacterized protein</fullName>
    </submittedName>
</protein>
<evidence type="ECO:0000259" key="11">
    <source>
        <dbReference type="Pfam" id="PF25508"/>
    </source>
</evidence>
<dbReference type="PANTHER" id="PTHR13800:SF1">
    <property type="entry name" value="TRANSIENT RECEPTOR POTENTIAL CATION CHANNEL TRPM"/>
    <property type="match status" value="1"/>
</dbReference>
<reference evidence="13" key="1">
    <citation type="submission" date="2021-02" db="EMBL/GenBank/DDBJ databases">
        <authorList>
            <person name="Nowell W R."/>
        </authorList>
    </citation>
    <scope>NUCLEOTIDE SEQUENCE</scope>
</reference>
<evidence type="ECO:0000259" key="10">
    <source>
        <dbReference type="Pfam" id="PF18139"/>
    </source>
</evidence>
<evidence type="ECO:0000256" key="2">
    <source>
        <dbReference type="ARBA" id="ARBA00022448"/>
    </source>
</evidence>
<accession>A0A814IUE7</accession>
<evidence type="ECO:0000256" key="3">
    <source>
        <dbReference type="ARBA" id="ARBA00022692"/>
    </source>
</evidence>
<feature type="transmembrane region" description="Helical" evidence="8">
    <location>
        <begin position="836"/>
        <end position="858"/>
    </location>
</feature>
<feature type="transmembrane region" description="Helical" evidence="8">
    <location>
        <begin position="663"/>
        <end position="685"/>
    </location>
</feature>
<evidence type="ECO:0000256" key="7">
    <source>
        <dbReference type="ARBA" id="ARBA00023303"/>
    </source>
</evidence>
<dbReference type="Proteomes" id="UP000663828">
    <property type="component" value="Unassembled WGS sequence"/>
</dbReference>
<organism evidence="13 15">
    <name type="scientific">Adineta ricciae</name>
    <name type="common">Rotifer</name>
    <dbReference type="NCBI Taxonomy" id="249248"/>
    <lineage>
        <taxon>Eukaryota</taxon>
        <taxon>Metazoa</taxon>
        <taxon>Spiralia</taxon>
        <taxon>Gnathifera</taxon>
        <taxon>Rotifera</taxon>
        <taxon>Eurotatoria</taxon>
        <taxon>Bdelloidea</taxon>
        <taxon>Adinetida</taxon>
        <taxon>Adinetidae</taxon>
        <taxon>Adineta</taxon>
    </lineage>
</organism>
<keyword evidence="5" id="KW-0406">Ion transport</keyword>
<dbReference type="EMBL" id="CAJNOJ010000070">
    <property type="protein sequence ID" value="CAF1027341.1"/>
    <property type="molecule type" value="Genomic_DNA"/>
</dbReference>
<dbReference type="AlphaFoldDB" id="A0A814IUE7"/>
<feature type="domain" description="Ion transport" evidence="9">
    <location>
        <begin position="745"/>
        <end position="996"/>
    </location>
</feature>
<comment type="subcellular location">
    <subcellularLocation>
        <location evidence="1">Membrane</location>
        <topology evidence="1">Multi-pass membrane protein</topology>
    </subcellularLocation>
</comment>
<evidence type="ECO:0000256" key="6">
    <source>
        <dbReference type="ARBA" id="ARBA00023136"/>
    </source>
</evidence>
<sequence>MAKEITEQIRQLQETISRLNIHQSDDTPQITKQYGYIRFDHNELDSTIRLSQYIRLALHTDATKVVELMQKGWRLPTPNLIISVTGGGRQCHISTHLRKTFQRGLVAAAATTNAWLITSGTNVGVVKEVGEAISNYRYRNRKHGLDVPCIGICTWEYTSGSEQLSSPIRLCEWNDDSSSLAKQRRRSRADSMQMEVVEHKYVRSYAADRSDSKRCDLEPNHTHFLLFDGESTNNDSVLLQRAHIEQCSRQLDIQTSIANILIPIVMILVEGGSFSVRTVCHALRSNTPLVVVKGSGRAADLVSDLHDFFSQFETNKRKFFLPSWKEAELKTIIDKHRGVNNTWIDHIKDNLCDVLYHRKHLVVIFEFDSQRHHGNLEDAILEALFNATKFTNDNTNEQQCRVAELKLAMAWQKFDYAQKYILTDATVTKWTDNDLCQVLIDALRRDSLDFVELLMDYGTSLGKLTLNDLEQLYALHDNDGGLPLDKKVKRELWIRNNYYRCYFPEHADVYIIRNKANLNKNTPLGQNAARELFLWAIFLDRFQLAKYLCSKTWNQTVATLIAAQIYRLAATMAVHMETKQHYENNASEFDSCAMGIIDRCFDNDENFAVELLKQSAVIFNNIEPLKLAEQAKCRTFLASRTVQKHLDHEWYGHINYKRSFIHFRILLCSLFFPLLPVFSIFLPYVHKHQQIIRNHKHHLKARNPIQIQTIFRSDHDRTDESILWTQKIVYFYQAPIVRFCYNVIFFIIFLGLFSYVLLIDFLPVNVYGKSVKLPLRPAEIVLHICVWTLIMEELRQYILMTHQKYFSDMWNIIDLVAIFLYLLAFITRFIPNETFFTISKISVCLDLIVWFVGTLKLFAAFERLGPKLVMIFNTMKDLFFFVCFILIFLCAFSITSWSLITSASHIQWTYGDNGQLHNVTLAIDHQHSWSWKLLRDIANYGVWKVFGQVDPISGTDPYSNMAFILAIIFVAIANILLLNVLIALFNVTIQNVQEQSHDLWRYQRFSIVSEYCRKTLLQPPFNIVYYIFMIGRFLFVRLQVYRNSRRFISSERLLVDIKTITPVISQSFKISDSLRRERAIAKDHWHHVFKSGKYEPMKVILQNIEEKLDYFIPNTLNDNIALEIQHHRRKRSTNIESDV</sequence>
<comment type="caution">
    <text evidence="13">The sequence shown here is derived from an EMBL/GenBank/DDBJ whole genome shotgun (WGS) entry which is preliminary data.</text>
</comment>
<feature type="domain" description="TRPM SLOG" evidence="10">
    <location>
        <begin position="194"/>
        <end position="346"/>
    </location>
</feature>
<feature type="domain" description="TRPM-like" evidence="11">
    <location>
        <begin position="515"/>
        <end position="638"/>
    </location>
</feature>
<dbReference type="Pfam" id="PF25508">
    <property type="entry name" value="TRPM2"/>
    <property type="match status" value="1"/>
</dbReference>
<name>A0A814IUE7_ADIRI</name>
<dbReference type="InterPro" id="IPR041491">
    <property type="entry name" value="TRPM_SLOG"/>
</dbReference>
<feature type="transmembrane region" description="Helical" evidence="8">
    <location>
        <begin position="739"/>
        <end position="762"/>
    </location>
</feature>
<evidence type="ECO:0000313" key="13">
    <source>
        <dbReference type="EMBL" id="CAF1027341.1"/>
    </source>
</evidence>
<feature type="transmembrane region" description="Helical" evidence="8">
    <location>
        <begin position="812"/>
        <end position="830"/>
    </location>
</feature>
<dbReference type="Pfam" id="PF18139">
    <property type="entry name" value="LSDAT_euk"/>
    <property type="match status" value="2"/>
</dbReference>
<dbReference type="EMBL" id="CAJNOR010000830">
    <property type="protein sequence ID" value="CAF1016867.1"/>
    <property type="molecule type" value="Genomic_DNA"/>
</dbReference>
<evidence type="ECO:0000259" key="9">
    <source>
        <dbReference type="Pfam" id="PF00520"/>
    </source>
</evidence>
<dbReference type="Pfam" id="PF00520">
    <property type="entry name" value="Ion_trans"/>
    <property type="match status" value="1"/>
</dbReference>
<keyword evidence="4 8" id="KW-1133">Transmembrane helix</keyword>
<keyword evidence="2" id="KW-0813">Transport</keyword>
<evidence type="ECO:0000256" key="1">
    <source>
        <dbReference type="ARBA" id="ARBA00004141"/>
    </source>
</evidence>
<dbReference type="InterPro" id="IPR050927">
    <property type="entry name" value="TRPM"/>
</dbReference>
<dbReference type="OrthoDB" id="310870at2759"/>
<evidence type="ECO:0000256" key="5">
    <source>
        <dbReference type="ARBA" id="ARBA00023065"/>
    </source>
</evidence>
<dbReference type="PANTHER" id="PTHR13800">
    <property type="entry name" value="TRANSIENT RECEPTOR POTENTIAL CATION CHANNEL, SUBFAMILY M, MEMBER 6"/>
    <property type="match status" value="1"/>
</dbReference>
<proteinExistence type="predicted"/>
<dbReference type="GO" id="GO:0030001">
    <property type="term" value="P:metal ion transport"/>
    <property type="evidence" value="ECO:0007669"/>
    <property type="project" value="TreeGrafter"/>
</dbReference>
<feature type="domain" description="TRPM SLOG" evidence="10">
    <location>
        <begin position="52"/>
        <end position="177"/>
    </location>
</feature>
<keyword evidence="7" id="KW-0407">Ion channel</keyword>
<feature type="transmembrane region" description="Helical" evidence="8">
    <location>
        <begin position="961"/>
        <end position="985"/>
    </location>
</feature>
<keyword evidence="14" id="KW-1185">Reference proteome</keyword>
<dbReference type="InterPro" id="IPR005821">
    <property type="entry name" value="Ion_trans_dom"/>
</dbReference>
<keyword evidence="3 8" id="KW-0812">Transmembrane</keyword>
<keyword evidence="6 8" id="KW-0472">Membrane</keyword>
<evidence type="ECO:0000313" key="12">
    <source>
        <dbReference type="EMBL" id="CAF1016867.1"/>
    </source>
</evidence>
<feature type="transmembrane region" description="Helical" evidence="8">
    <location>
        <begin position="878"/>
        <end position="900"/>
    </location>
</feature>
<evidence type="ECO:0000256" key="8">
    <source>
        <dbReference type="SAM" id="Phobius"/>
    </source>
</evidence>
<feature type="transmembrane region" description="Helical" evidence="8">
    <location>
        <begin position="1023"/>
        <end position="1041"/>
    </location>
</feature>
<gene>
    <name evidence="13" type="ORF">EDS130_LOCUS16220</name>
    <name evidence="12" type="ORF">XAT740_LOCUS14022</name>
</gene>
<evidence type="ECO:0000313" key="15">
    <source>
        <dbReference type="Proteomes" id="UP000663852"/>
    </source>
</evidence>
<dbReference type="InterPro" id="IPR057366">
    <property type="entry name" value="TRPM-like"/>
</dbReference>
<dbReference type="GO" id="GO:0005886">
    <property type="term" value="C:plasma membrane"/>
    <property type="evidence" value="ECO:0007669"/>
    <property type="project" value="TreeGrafter"/>
</dbReference>
<dbReference type="GO" id="GO:0005261">
    <property type="term" value="F:monoatomic cation channel activity"/>
    <property type="evidence" value="ECO:0007669"/>
    <property type="project" value="TreeGrafter"/>
</dbReference>
<evidence type="ECO:0000313" key="14">
    <source>
        <dbReference type="Proteomes" id="UP000663828"/>
    </source>
</evidence>
<evidence type="ECO:0000256" key="4">
    <source>
        <dbReference type="ARBA" id="ARBA00022989"/>
    </source>
</evidence>
<dbReference type="Proteomes" id="UP000663852">
    <property type="component" value="Unassembled WGS sequence"/>
</dbReference>